<sequence>MRGEAARGTEFSLALLLDPQQSPAMLPVFLLPKRGGRGGLIVYRDYFEQWLQPLAESAGLPLEPLPLEASGEGQAPDGARLLYRVSVPYADRSQRHRDTTGPLTRLVEMEWQLIWCSPDPWTAMEHCRQAIGWLWTEGVDKLEGLSAALVHVSDAQWVAEPVHGLEIRVRLRMRDSFARTSPGHIEKVHMTLKEMKE</sequence>
<dbReference type="EMBL" id="AHKH01000037">
    <property type="protein sequence ID" value="EHQ61444.1"/>
    <property type="molecule type" value="Genomic_DNA"/>
</dbReference>
<dbReference type="PATRIC" id="fig|1131935.3.peg.3111"/>
<dbReference type="STRING" id="1131935.PDENDC454_14987"/>
<organism evidence="1 2">
    <name type="scientific">Paenibacillus dendritiformis C454</name>
    <dbReference type="NCBI Taxonomy" id="1131935"/>
    <lineage>
        <taxon>Bacteria</taxon>
        <taxon>Bacillati</taxon>
        <taxon>Bacillota</taxon>
        <taxon>Bacilli</taxon>
        <taxon>Bacillales</taxon>
        <taxon>Paenibacillaceae</taxon>
        <taxon>Paenibacillus</taxon>
    </lineage>
</organism>
<dbReference type="AlphaFoldDB" id="H3SHI4"/>
<comment type="caution">
    <text evidence="1">The sequence shown here is derived from an EMBL/GenBank/DDBJ whole genome shotgun (WGS) entry which is preliminary data.</text>
</comment>
<gene>
    <name evidence="1" type="ORF">PDENDC454_14987</name>
</gene>
<protein>
    <submittedName>
        <fullName evidence="1">Uncharacterized protein</fullName>
    </submittedName>
</protein>
<accession>H3SHI4</accession>
<evidence type="ECO:0000313" key="1">
    <source>
        <dbReference type="EMBL" id="EHQ61444.1"/>
    </source>
</evidence>
<evidence type="ECO:0000313" key="2">
    <source>
        <dbReference type="Proteomes" id="UP000003900"/>
    </source>
</evidence>
<name>H3SHI4_9BACL</name>
<proteinExistence type="predicted"/>
<reference evidence="1 2" key="1">
    <citation type="journal article" date="2012" name="J. Bacteriol.">
        <title>Genome Sequence of the Pattern-Forming Social Bacterium Paenibacillus dendritiformis C454 Chiral Morphotype.</title>
        <authorList>
            <person name="Sirota-Madi A."/>
            <person name="Olender T."/>
            <person name="Helman Y."/>
            <person name="Brainis I."/>
            <person name="Finkelshtein A."/>
            <person name="Roth D."/>
            <person name="Hagai E."/>
            <person name="Leshkowitz D."/>
            <person name="Brodsky L."/>
            <person name="Galatenko V."/>
            <person name="Nikolaev V."/>
            <person name="Gutnick D.L."/>
            <person name="Lancet D."/>
            <person name="Ben-Jacob E."/>
        </authorList>
    </citation>
    <scope>NUCLEOTIDE SEQUENCE [LARGE SCALE GENOMIC DNA]</scope>
    <source>
        <strain evidence="1 2">C454</strain>
    </source>
</reference>
<dbReference type="Proteomes" id="UP000003900">
    <property type="component" value="Unassembled WGS sequence"/>
</dbReference>
<keyword evidence="2" id="KW-1185">Reference proteome</keyword>